<feature type="transmembrane region" description="Helical" evidence="2">
    <location>
        <begin position="49"/>
        <end position="71"/>
    </location>
</feature>
<keyword evidence="2" id="KW-1133">Transmembrane helix</keyword>
<dbReference type="CDD" id="cd00688">
    <property type="entry name" value="ISOPREN_C2_like"/>
    <property type="match status" value="1"/>
</dbReference>
<feature type="region of interest" description="Disordered" evidence="1">
    <location>
        <begin position="94"/>
        <end position="144"/>
    </location>
</feature>
<evidence type="ECO:0000313" key="3">
    <source>
        <dbReference type="EMBL" id="TWT58835.1"/>
    </source>
</evidence>
<dbReference type="AlphaFoldDB" id="A0A5C5X9K0"/>
<gene>
    <name evidence="3" type="ORF">KOR42_22220</name>
</gene>
<accession>A0A5C5X9K0</accession>
<feature type="region of interest" description="Disordered" evidence="1">
    <location>
        <begin position="1"/>
        <end position="26"/>
    </location>
</feature>
<sequence length="514" mass="57823">MSETGDSPQPRRKRKREPGHRRTPRSIERIRVYRQADWKRVSQNLTASLPGVAFSVAFHLILLVALAWIIIRLPVEPPSVIELGWSTRVDKQDVEESEAATTPIAIPSVTLQSNGNERNSEAETNSSNENTERDSSERSETPAELRLVPVSQVLDLRTRFSGSSGADGSSDDSLFQAIDSAIGWMARQQASDGSWDLRGPYPDGGSIETRTGATALALLTFLGCGQTHQSGEHQDVVARGLMWLQDIQRADGNLFDIEEQGREAHFYAHSQATIVLCEALALTGDESLREPATQAVNYLVKAQNPKLGGWRYRPLTEDGIGDLSVTGWALMALHSARVAEIPVGFETFLLAEQFLNSVQESPHSESFYRYRPDFPAEESQRLSMTAEGLLCRQWLGWPSDYPPLRIGVRRLVALKNEPQWTHRRRNVYAWYYVAQVLHNLDSKEWDDWFSMTSRFIVENQTSSGPQRGSWNPNRPLGAFQERSQDAGRLYLTAMCTLILETPIRHRPLYSTSEE</sequence>
<dbReference type="Proteomes" id="UP000317243">
    <property type="component" value="Unassembled WGS sequence"/>
</dbReference>
<feature type="compositionally biased region" description="Basic and acidic residues" evidence="1">
    <location>
        <begin position="130"/>
        <end position="143"/>
    </location>
</feature>
<dbReference type="EMBL" id="SIHI01000001">
    <property type="protein sequence ID" value="TWT58835.1"/>
    <property type="molecule type" value="Genomic_DNA"/>
</dbReference>
<proteinExistence type="predicted"/>
<organism evidence="3 4">
    <name type="scientific">Thalassoglobus neptunius</name>
    <dbReference type="NCBI Taxonomy" id="1938619"/>
    <lineage>
        <taxon>Bacteria</taxon>
        <taxon>Pseudomonadati</taxon>
        <taxon>Planctomycetota</taxon>
        <taxon>Planctomycetia</taxon>
        <taxon>Planctomycetales</taxon>
        <taxon>Planctomycetaceae</taxon>
        <taxon>Thalassoglobus</taxon>
    </lineage>
</organism>
<name>A0A5C5X9K0_9PLAN</name>
<dbReference type="RefSeq" id="WP_146509500.1">
    <property type="nucleotide sequence ID" value="NZ_SIHI01000001.1"/>
</dbReference>
<evidence type="ECO:0008006" key="5">
    <source>
        <dbReference type="Google" id="ProtNLM"/>
    </source>
</evidence>
<evidence type="ECO:0000256" key="1">
    <source>
        <dbReference type="SAM" id="MobiDB-lite"/>
    </source>
</evidence>
<evidence type="ECO:0000313" key="4">
    <source>
        <dbReference type="Proteomes" id="UP000317243"/>
    </source>
</evidence>
<evidence type="ECO:0000256" key="2">
    <source>
        <dbReference type="SAM" id="Phobius"/>
    </source>
</evidence>
<reference evidence="3 4" key="1">
    <citation type="submission" date="2019-02" db="EMBL/GenBank/DDBJ databases">
        <title>Deep-cultivation of Planctomycetes and their phenomic and genomic characterization uncovers novel biology.</title>
        <authorList>
            <person name="Wiegand S."/>
            <person name="Jogler M."/>
            <person name="Boedeker C."/>
            <person name="Pinto D."/>
            <person name="Vollmers J."/>
            <person name="Rivas-Marin E."/>
            <person name="Kohn T."/>
            <person name="Peeters S.H."/>
            <person name="Heuer A."/>
            <person name="Rast P."/>
            <person name="Oberbeckmann S."/>
            <person name="Bunk B."/>
            <person name="Jeske O."/>
            <person name="Meyerdierks A."/>
            <person name="Storesund J.E."/>
            <person name="Kallscheuer N."/>
            <person name="Luecker S."/>
            <person name="Lage O.M."/>
            <person name="Pohl T."/>
            <person name="Merkel B.J."/>
            <person name="Hornburger P."/>
            <person name="Mueller R.-W."/>
            <person name="Bruemmer F."/>
            <person name="Labrenz M."/>
            <person name="Spormann A.M."/>
            <person name="Op Den Camp H."/>
            <person name="Overmann J."/>
            <person name="Amann R."/>
            <person name="Jetten M.S.M."/>
            <person name="Mascher T."/>
            <person name="Medema M.H."/>
            <person name="Devos D.P."/>
            <person name="Kaster A.-K."/>
            <person name="Ovreas L."/>
            <person name="Rohde M."/>
            <person name="Galperin M.Y."/>
            <person name="Jogler C."/>
        </authorList>
    </citation>
    <scope>NUCLEOTIDE SEQUENCE [LARGE SCALE GENOMIC DNA]</scope>
    <source>
        <strain evidence="3 4">KOR42</strain>
    </source>
</reference>
<comment type="caution">
    <text evidence="3">The sequence shown here is derived from an EMBL/GenBank/DDBJ whole genome shotgun (WGS) entry which is preliminary data.</text>
</comment>
<dbReference type="OrthoDB" id="238862at2"/>
<protein>
    <recommendedName>
        <fullName evidence="5">Squalene cyclase C-terminal domain-containing protein</fullName>
    </recommendedName>
</protein>
<feature type="compositionally biased region" description="Basic residues" evidence="1">
    <location>
        <begin position="10"/>
        <end position="24"/>
    </location>
</feature>
<keyword evidence="2" id="KW-0812">Transmembrane</keyword>
<dbReference type="Gene3D" id="1.50.10.20">
    <property type="match status" value="2"/>
</dbReference>
<dbReference type="SUPFAM" id="SSF48239">
    <property type="entry name" value="Terpenoid cyclases/Protein prenyltransferases"/>
    <property type="match status" value="1"/>
</dbReference>
<dbReference type="InterPro" id="IPR008930">
    <property type="entry name" value="Terpenoid_cyclase/PrenylTrfase"/>
</dbReference>
<keyword evidence="4" id="KW-1185">Reference proteome</keyword>
<keyword evidence="2" id="KW-0472">Membrane</keyword>